<name>A0A818M3G5_9BILA</name>
<accession>A0A818M3G5</accession>
<evidence type="ECO:0000313" key="2">
    <source>
        <dbReference type="EMBL" id="CAF0961720.1"/>
    </source>
</evidence>
<dbReference type="Proteomes" id="UP000663881">
    <property type="component" value="Unassembled WGS sequence"/>
</dbReference>
<evidence type="ECO:0000313" key="4">
    <source>
        <dbReference type="EMBL" id="CAF3804062.1"/>
    </source>
</evidence>
<protein>
    <submittedName>
        <fullName evidence="3">Uncharacterized protein</fullName>
    </submittedName>
</protein>
<dbReference type="Proteomes" id="UP000663860">
    <property type="component" value="Unassembled WGS sequence"/>
</dbReference>
<comment type="caution">
    <text evidence="3">The sequence shown here is derived from an EMBL/GenBank/DDBJ whole genome shotgun (WGS) entry which is preliminary data.</text>
</comment>
<dbReference type="Proteomes" id="UP000663891">
    <property type="component" value="Unassembled WGS sequence"/>
</dbReference>
<dbReference type="EMBL" id="CAJOBB010001075">
    <property type="protein sequence ID" value="CAF3804062.1"/>
    <property type="molecule type" value="Genomic_DNA"/>
</dbReference>
<gene>
    <name evidence="2" type="ORF">IZO911_LOCUS15580</name>
    <name evidence="4" type="ORF">KXQ929_LOCUS17216</name>
    <name evidence="3" type="ORF">OKA104_LOCUS5870</name>
    <name evidence="1" type="ORF">VCS650_LOCUS9122</name>
</gene>
<dbReference type="OrthoDB" id="9976495at2759"/>
<dbReference type="EMBL" id="CAJNOE010000135">
    <property type="protein sequence ID" value="CAF0961720.1"/>
    <property type="molecule type" value="Genomic_DNA"/>
</dbReference>
<reference evidence="3" key="1">
    <citation type="submission" date="2021-02" db="EMBL/GenBank/DDBJ databases">
        <authorList>
            <person name="Nowell W R."/>
        </authorList>
    </citation>
    <scope>NUCLEOTIDE SEQUENCE</scope>
</reference>
<proteinExistence type="predicted"/>
<dbReference type="Proteomes" id="UP000663868">
    <property type="component" value="Unassembled WGS sequence"/>
</dbReference>
<evidence type="ECO:0000313" key="5">
    <source>
        <dbReference type="Proteomes" id="UP000663881"/>
    </source>
</evidence>
<dbReference type="EMBL" id="CAJNON010000062">
    <property type="protein sequence ID" value="CAF0897579.1"/>
    <property type="molecule type" value="Genomic_DNA"/>
</dbReference>
<dbReference type="EMBL" id="CAJOAY010000209">
    <property type="protein sequence ID" value="CAF3586232.1"/>
    <property type="molecule type" value="Genomic_DNA"/>
</dbReference>
<organism evidence="3 5">
    <name type="scientific">Adineta steineri</name>
    <dbReference type="NCBI Taxonomy" id="433720"/>
    <lineage>
        <taxon>Eukaryota</taxon>
        <taxon>Metazoa</taxon>
        <taxon>Spiralia</taxon>
        <taxon>Gnathifera</taxon>
        <taxon>Rotifera</taxon>
        <taxon>Eurotatoria</taxon>
        <taxon>Bdelloidea</taxon>
        <taxon>Adinetida</taxon>
        <taxon>Adinetidae</taxon>
        <taxon>Adineta</taxon>
    </lineage>
</organism>
<evidence type="ECO:0000313" key="3">
    <source>
        <dbReference type="EMBL" id="CAF3586232.1"/>
    </source>
</evidence>
<sequence length="404" mass="47457">MVMSNKLTFFVPYHTGYAHVELILSFASFADVHLFIYKWNPSQQLVRNFFSNSKQVHVHEFSIDSILTELIKQQQQQQCRVVILLTASINYSLGQLQYRYFSSIQKYVPAIIDVYSTGHCMYGCQSCAHENSHRLPITFTNYMRTKHLKSIEINKNNEIIVCPSFSSVEAPFSLLSNKEIVEQIMAFSFPHIIKLHPLMYPSTNDENPLFPFSDQEQKHAYQLCNSKNILPDTQTNTLKLIEHARVLICDSDSSIPFEALYFNDKKHIFVYETIEQQSKEDDRRKYFHTFYNVQQLDTLLERYFAGELECKTEKSHEFFLEKYEEPDGKEIERLANIRQWMINENHHQNIDVEKIKKELKDQFSSSTQIGAYVSGEYTTAEIQNIFYAEMYDTFGTLLDNLDEF</sequence>
<dbReference type="AlphaFoldDB" id="A0A818M3G5"/>
<evidence type="ECO:0000313" key="1">
    <source>
        <dbReference type="EMBL" id="CAF0897579.1"/>
    </source>
</evidence>